<sequence>MGALNISFNKTVSLLDTSFRRVQSSVNKNNLDLGSKFHLKQNLLLEYRYLSSWAMKISEPVPLQ</sequence>
<keyword evidence="1" id="KW-1185">Reference proteome</keyword>
<organism evidence="1 2">
    <name type="scientific">Romanomermis culicivorax</name>
    <name type="common">Nematode worm</name>
    <dbReference type="NCBI Taxonomy" id="13658"/>
    <lineage>
        <taxon>Eukaryota</taxon>
        <taxon>Metazoa</taxon>
        <taxon>Ecdysozoa</taxon>
        <taxon>Nematoda</taxon>
        <taxon>Enoplea</taxon>
        <taxon>Dorylaimia</taxon>
        <taxon>Mermithida</taxon>
        <taxon>Mermithoidea</taxon>
        <taxon>Mermithidae</taxon>
        <taxon>Romanomermis</taxon>
    </lineage>
</organism>
<reference evidence="2" key="1">
    <citation type="submission" date="2022-11" db="UniProtKB">
        <authorList>
            <consortium name="WormBaseParasite"/>
        </authorList>
    </citation>
    <scope>IDENTIFICATION</scope>
</reference>
<dbReference type="WBParaSite" id="nRc.2.0.1.t07352-RA">
    <property type="protein sequence ID" value="nRc.2.0.1.t07352-RA"/>
    <property type="gene ID" value="nRc.2.0.1.g07352"/>
</dbReference>
<proteinExistence type="predicted"/>
<evidence type="ECO:0000313" key="1">
    <source>
        <dbReference type="Proteomes" id="UP000887565"/>
    </source>
</evidence>
<name>A0A915I1K7_ROMCU</name>
<dbReference type="Proteomes" id="UP000887565">
    <property type="component" value="Unplaced"/>
</dbReference>
<accession>A0A915I1K7</accession>
<protein>
    <submittedName>
        <fullName evidence="2">Uncharacterized protein</fullName>
    </submittedName>
</protein>
<dbReference type="AlphaFoldDB" id="A0A915I1K7"/>
<evidence type="ECO:0000313" key="2">
    <source>
        <dbReference type="WBParaSite" id="nRc.2.0.1.t07352-RA"/>
    </source>
</evidence>